<dbReference type="FunFam" id="3.40.50.300:FF:000527">
    <property type="entry name" value="Tyrosine-protein kinase etk"/>
    <property type="match status" value="1"/>
</dbReference>
<accession>A0AAV4K5I5</accession>
<evidence type="ECO:0000313" key="7">
    <source>
        <dbReference type="EMBL" id="GGI84605.1"/>
    </source>
</evidence>
<dbReference type="PANTHER" id="PTHR32309">
    <property type="entry name" value="TYROSINE-PROTEIN KINASE"/>
    <property type="match status" value="1"/>
</dbReference>
<dbReference type="InterPro" id="IPR027417">
    <property type="entry name" value="P-loop_NTPase"/>
</dbReference>
<keyword evidence="9" id="KW-1185">Reference proteome</keyword>
<keyword evidence="3" id="KW-0418">Kinase</keyword>
<keyword evidence="1" id="KW-0808">Transferase</keyword>
<dbReference type="InterPro" id="IPR050445">
    <property type="entry name" value="Bact_polysacc_biosynth/exp"/>
</dbReference>
<reference evidence="8" key="1">
    <citation type="journal article" date="2014" name="Int. J. Syst. Evol. Microbiol.">
        <title>Complete genome of a new Firmicutes species belonging to the dominant human colonic microbiota ('Ruminococcus bicirculans') reveals two chromosomes and a selective capacity to utilize plant glucans.</title>
        <authorList>
            <consortium name="NISC Comparative Sequencing Program"/>
            <person name="Wegmann U."/>
            <person name="Louis P."/>
            <person name="Goesmann A."/>
            <person name="Henrissat B."/>
            <person name="Duncan S.H."/>
            <person name="Flint H.J."/>
        </authorList>
    </citation>
    <scope>NUCLEOTIDE SEQUENCE</scope>
    <source>
        <strain evidence="8">CGMCC 1.8884</strain>
    </source>
</reference>
<dbReference type="InterPro" id="IPR005702">
    <property type="entry name" value="Wzc-like_C"/>
</dbReference>
<name>A0AAV4K5I5_9DEIO</name>
<organism evidence="7 10">
    <name type="scientific">Deinococcus wulumuqiensis</name>
    <dbReference type="NCBI Taxonomy" id="980427"/>
    <lineage>
        <taxon>Bacteria</taxon>
        <taxon>Thermotogati</taxon>
        <taxon>Deinococcota</taxon>
        <taxon>Deinococci</taxon>
        <taxon>Deinococcales</taxon>
        <taxon>Deinococcaceae</taxon>
        <taxon>Deinococcus</taxon>
    </lineage>
</organism>
<evidence type="ECO:0000256" key="5">
    <source>
        <dbReference type="ARBA" id="ARBA00023137"/>
    </source>
</evidence>
<evidence type="ECO:0000313" key="9">
    <source>
        <dbReference type="Proteomes" id="UP000630135"/>
    </source>
</evidence>
<evidence type="ECO:0000256" key="3">
    <source>
        <dbReference type="ARBA" id="ARBA00022777"/>
    </source>
</evidence>
<keyword evidence="4" id="KW-0067">ATP-binding</keyword>
<evidence type="ECO:0000256" key="4">
    <source>
        <dbReference type="ARBA" id="ARBA00022840"/>
    </source>
</evidence>
<dbReference type="GO" id="GO:0004713">
    <property type="term" value="F:protein tyrosine kinase activity"/>
    <property type="evidence" value="ECO:0007669"/>
    <property type="project" value="UniProtKB-KW"/>
</dbReference>
<evidence type="ECO:0000259" key="6">
    <source>
        <dbReference type="Pfam" id="PF13614"/>
    </source>
</evidence>
<dbReference type="AlphaFoldDB" id="A0AAV4K5I5"/>
<feature type="domain" description="AAA" evidence="6">
    <location>
        <begin position="362"/>
        <end position="487"/>
    </location>
</feature>
<dbReference type="GO" id="GO:0005886">
    <property type="term" value="C:plasma membrane"/>
    <property type="evidence" value="ECO:0007669"/>
    <property type="project" value="UniProtKB-ARBA"/>
</dbReference>
<dbReference type="CDD" id="cd05387">
    <property type="entry name" value="BY-kinase"/>
    <property type="match status" value="1"/>
</dbReference>
<evidence type="ECO:0000313" key="10">
    <source>
        <dbReference type="Proteomes" id="UP000652720"/>
    </source>
</evidence>
<comment type="caution">
    <text evidence="7">The sequence shown here is derived from an EMBL/GenBank/DDBJ whole genome shotgun (WGS) entry which is preliminary data.</text>
</comment>
<dbReference type="PANTHER" id="PTHR32309:SF31">
    <property type="entry name" value="CAPSULAR EXOPOLYSACCHARIDE FAMILY"/>
    <property type="match status" value="1"/>
</dbReference>
<protein>
    <submittedName>
        <fullName evidence="7">ExoP</fullName>
    </submittedName>
</protein>
<reference evidence="7" key="2">
    <citation type="journal article" date="2014" name="Int. J. Syst. Evol. Microbiol.">
        <title>Complete genome sequence of Corynebacterium casei LMG S-19264T (=DSM 44701T), isolated from a smear-ripened cheese.</title>
        <authorList>
            <consortium name="US DOE Joint Genome Institute (JGI-PGF)"/>
            <person name="Walter F."/>
            <person name="Albersmeier A."/>
            <person name="Kalinowski J."/>
            <person name="Ruckert C."/>
        </authorList>
    </citation>
    <scope>NUCLEOTIDE SEQUENCE</scope>
    <source>
        <strain evidence="7">CGMCC 1.8885</strain>
    </source>
</reference>
<dbReference type="EMBL" id="BMLZ01000015">
    <property type="protein sequence ID" value="GGP29811.1"/>
    <property type="molecule type" value="Genomic_DNA"/>
</dbReference>
<dbReference type="EMBL" id="BMMA01000016">
    <property type="protein sequence ID" value="GGI84605.1"/>
    <property type="molecule type" value="Genomic_DNA"/>
</dbReference>
<proteinExistence type="predicted"/>
<dbReference type="GO" id="GO:0042802">
    <property type="term" value="F:identical protein binding"/>
    <property type="evidence" value="ECO:0007669"/>
    <property type="project" value="UniProtKB-ARBA"/>
</dbReference>
<dbReference type="RefSeq" id="WP_017869783.1">
    <property type="nucleotide sequence ID" value="NZ_BMLZ01000015.1"/>
</dbReference>
<keyword evidence="5" id="KW-0829">Tyrosine-protein kinase</keyword>
<evidence type="ECO:0000256" key="1">
    <source>
        <dbReference type="ARBA" id="ARBA00022679"/>
    </source>
</evidence>
<dbReference type="Proteomes" id="UP000652720">
    <property type="component" value="Unassembled WGS sequence"/>
</dbReference>
<dbReference type="InterPro" id="IPR025669">
    <property type="entry name" value="AAA_dom"/>
</dbReference>
<reference evidence="9" key="3">
    <citation type="journal article" date="2019" name="Int. J. Syst. Evol. Microbiol.">
        <title>The Global Catalogue of Microorganisms (GCM) 10K type strain sequencing project: providing services to taxonomists for standard genome sequencing and annotation.</title>
        <authorList>
            <consortium name="The Broad Institute Genomics Platform"/>
            <consortium name="The Broad Institute Genome Sequencing Center for Infectious Disease"/>
            <person name="Wu L."/>
            <person name="Ma J."/>
        </authorList>
    </citation>
    <scope>NUCLEOTIDE SEQUENCE [LARGE SCALE GENOMIC DNA]</scope>
    <source>
        <strain evidence="9">CGMCC 1.8884</strain>
    </source>
</reference>
<evidence type="ECO:0000256" key="2">
    <source>
        <dbReference type="ARBA" id="ARBA00022741"/>
    </source>
</evidence>
<evidence type="ECO:0000313" key="8">
    <source>
        <dbReference type="EMBL" id="GGP29811.1"/>
    </source>
</evidence>
<dbReference type="Pfam" id="PF13614">
    <property type="entry name" value="AAA_31"/>
    <property type="match status" value="1"/>
</dbReference>
<dbReference type="Proteomes" id="UP000630135">
    <property type="component" value="Unassembled WGS sequence"/>
</dbReference>
<dbReference type="SUPFAM" id="SSF52540">
    <property type="entry name" value="P-loop containing nucleoside triphosphate hydrolases"/>
    <property type="match status" value="1"/>
</dbReference>
<dbReference type="GO" id="GO:0005524">
    <property type="term" value="F:ATP binding"/>
    <property type="evidence" value="ECO:0007669"/>
    <property type="project" value="UniProtKB-KW"/>
</dbReference>
<keyword evidence="2" id="KW-0547">Nucleotide-binding</keyword>
<gene>
    <name evidence="8" type="ORF">GCM10008021_14620</name>
    <name evidence="7" type="ORF">GCM10010914_18740</name>
</gene>
<reference evidence="7" key="4">
    <citation type="submission" date="2023-08" db="EMBL/GenBank/DDBJ databases">
        <authorList>
            <person name="Sun Q."/>
            <person name="Zhou Y."/>
        </authorList>
    </citation>
    <scope>NUCLEOTIDE SEQUENCE</scope>
    <source>
        <strain evidence="8">CGMCC 1.8884</strain>
        <strain evidence="7">CGMCC 1.8885</strain>
    </source>
</reference>
<sequence length="556" mass="59957">MTASQKVNPSPSNSDLPIENAEQEIELSALWEGIRRRLPWILLTTALVTPAVYFWSKSQPDVYESSSSLVTAGTSGIPGAGESLVRASTLPEGTLQEALQGPVVMRDIIRRVAKTTALPQAVRQEISADLQKELQERELRTIELSSRLDLSANGIYTVTAKGPSAAAATVLADAAAQSLLNWDRGRALSSLKRAERSLRAQLAEVDRQLATEDLDEVDRQTLIAARANTQRNLAQTSIQTEGVAGSLELVAPAVEPLRPVAPRPTRNAVLAGLLTLLLGTGLAALRTVTDRTVRGEDDLLQLGFPVLGNIPRLRQRDIVMSGIVRAARAAGLYEAVGFLRVNLLSQLSERQGQRVMVTSTAPGEGKSSLTATLADGLASSGQRVLIIDADLRRGAQQEVWDKYEREHRWVQLCGEGGVRTFQEALRQPEHVQVMEAEANVHVLPAGPGLHDSLALLNRADLGTLLSRWSAGYDLVLIDSPPLLAIADGLVLGKHVDGVLLIAEEGRTSVQMVRQAIRRAQGSGLPMLGFILNKVSASSRDSYSYGYGYSPRKQGAQ</sequence>
<dbReference type="Gene3D" id="3.40.50.300">
    <property type="entry name" value="P-loop containing nucleotide triphosphate hydrolases"/>
    <property type="match status" value="1"/>
</dbReference>